<organism evidence="1 2">
    <name type="scientific">Irpex rosettiformis</name>
    <dbReference type="NCBI Taxonomy" id="378272"/>
    <lineage>
        <taxon>Eukaryota</taxon>
        <taxon>Fungi</taxon>
        <taxon>Dikarya</taxon>
        <taxon>Basidiomycota</taxon>
        <taxon>Agaricomycotina</taxon>
        <taxon>Agaricomycetes</taxon>
        <taxon>Polyporales</taxon>
        <taxon>Irpicaceae</taxon>
        <taxon>Irpex</taxon>
    </lineage>
</organism>
<sequence>MSTIFPTVDTIEEHLQHVEQLIINTISSSTPSNMADTFRNAFHRLQEDVSRFWPQSLPPLPEIKMPNLGAFEVPPPPPPLPVPKSGLEKAAEWAGNHPWKAMGVGLGVVGVGVFVGAVGTRVYRVKRLKRMGVLGSGGDGERRQVVDEPLAFPLIESLQRCGYIVVASVRTLEAADKLERTSEGYLRAIVLDPSDLSTIPSFLRSLSSTMSRRFPITVSGDPHSSPNTQLYIHSIISFLSMPSPHHIAPTGPLENLSLQDTYPAYLQATHFAPLQIIQSLLPLMRNSPRHIHKTIIICLPAISGQVGLPFAGAQAMSAAATLRGVEVLRREILVAAATETHGGTYARSMKNVGVVVVDVGNCGQALNYYDEDVERAMMDWSASEKVTYGVAFSNALVGGGLQQRVTRGRRRGGTESFVRTLVDVVSDGMKDPSVRGCAPSSLSLTLAPFRQWWRGDRFGVGAGVWTYAIASRLPTTILDRLLVFPHVVLHIRNIIFGRNALPYPPPPVVHRETHIPPPPPPSAPAAARPQHQSSPADPATGGESDWVWVWCGRVVD</sequence>
<evidence type="ECO:0000313" key="2">
    <source>
        <dbReference type="Proteomes" id="UP001055072"/>
    </source>
</evidence>
<comment type="caution">
    <text evidence="1">The sequence shown here is derived from an EMBL/GenBank/DDBJ whole genome shotgun (WGS) entry which is preliminary data.</text>
</comment>
<dbReference type="Proteomes" id="UP001055072">
    <property type="component" value="Unassembled WGS sequence"/>
</dbReference>
<keyword evidence="2" id="KW-1185">Reference proteome</keyword>
<gene>
    <name evidence="1" type="ORF">BDY19DRAFT_363148</name>
</gene>
<proteinExistence type="predicted"/>
<dbReference type="EMBL" id="MU274925">
    <property type="protein sequence ID" value="KAI0086144.1"/>
    <property type="molecule type" value="Genomic_DNA"/>
</dbReference>
<evidence type="ECO:0000313" key="1">
    <source>
        <dbReference type="EMBL" id="KAI0086144.1"/>
    </source>
</evidence>
<reference evidence="1" key="1">
    <citation type="journal article" date="2021" name="Environ. Microbiol.">
        <title>Gene family expansions and transcriptome signatures uncover fungal adaptations to wood decay.</title>
        <authorList>
            <person name="Hage H."/>
            <person name="Miyauchi S."/>
            <person name="Viragh M."/>
            <person name="Drula E."/>
            <person name="Min B."/>
            <person name="Chaduli D."/>
            <person name="Navarro D."/>
            <person name="Favel A."/>
            <person name="Norest M."/>
            <person name="Lesage-Meessen L."/>
            <person name="Balint B."/>
            <person name="Merenyi Z."/>
            <person name="de Eugenio L."/>
            <person name="Morin E."/>
            <person name="Martinez A.T."/>
            <person name="Baldrian P."/>
            <person name="Stursova M."/>
            <person name="Martinez M.J."/>
            <person name="Novotny C."/>
            <person name="Magnuson J.K."/>
            <person name="Spatafora J.W."/>
            <person name="Maurice S."/>
            <person name="Pangilinan J."/>
            <person name="Andreopoulos W."/>
            <person name="LaButti K."/>
            <person name="Hundley H."/>
            <person name="Na H."/>
            <person name="Kuo A."/>
            <person name="Barry K."/>
            <person name="Lipzen A."/>
            <person name="Henrissat B."/>
            <person name="Riley R."/>
            <person name="Ahrendt S."/>
            <person name="Nagy L.G."/>
            <person name="Grigoriev I.V."/>
            <person name="Martin F."/>
            <person name="Rosso M.N."/>
        </authorList>
    </citation>
    <scope>NUCLEOTIDE SEQUENCE</scope>
    <source>
        <strain evidence="1">CBS 384.51</strain>
    </source>
</reference>
<accession>A0ACB8TWB3</accession>
<name>A0ACB8TWB3_9APHY</name>
<protein>
    <submittedName>
        <fullName evidence="1">Uncharacterized protein</fullName>
    </submittedName>
</protein>